<keyword evidence="2" id="KW-0560">Oxidoreductase</keyword>
<dbReference type="OrthoDB" id="1904768at2759"/>
<sequence length="259" mass="28814">MGNVYKLFKSEHINKLCFKCLGNVFRQELLLEQQKSFLGNLNLNTTKVLSAASLVMRSLYHCGITDPILVSLQIVLEQKMLFVLHIMQLKHSDSKSLVHFVQEVGVGVTFGFEQDGLRCFSRLVIGFKLLLLLNFMILDESEIGKSATLRRCDVNHHFFLSNVVNKKGDDPYAIVPGLFAAGEAACASVHGVNRLGANSLLDIVVFGKACANRVAETYKPAVKLVNSTAFAQVVMQCFGMRRDLVLPRGIRDLRIIDVV</sequence>
<dbReference type="GO" id="GO:0008177">
    <property type="term" value="F:succinate dehydrogenase (quinone) activity"/>
    <property type="evidence" value="ECO:0007669"/>
    <property type="project" value="TreeGrafter"/>
</dbReference>
<dbReference type="AlphaFoldDB" id="A0A2U1KRF1"/>
<comment type="caution">
    <text evidence="4">The sequence shown here is derived from an EMBL/GenBank/DDBJ whole genome shotgun (WGS) entry which is preliminary data.</text>
</comment>
<dbReference type="InterPro" id="IPR030664">
    <property type="entry name" value="SdhA/FrdA/AprA"/>
</dbReference>
<evidence type="ECO:0000256" key="2">
    <source>
        <dbReference type="ARBA" id="ARBA00023002"/>
    </source>
</evidence>
<dbReference type="Gene3D" id="3.50.50.60">
    <property type="entry name" value="FAD/NAD(P)-binding domain"/>
    <property type="match status" value="1"/>
</dbReference>
<dbReference type="PANTHER" id="PTHR11632">
    <property type="entry name" value="SUCCINATE DEHYDROGENASE 2 FLAVOPROTEIN SUBUNIT"/>
    <property type="match status" value="1"/>
</dbReference>
<evidence type="ECO:0000313" key="5">
    <source>
        <dbReference type="Proteomes" id="UP000245207"/>
    </source>
</evidence>
<evidence type="ECO:0000313" key="4">
    <source>
        <dbReference type="EMBL" id="PWA39306.1"/>
    </source>
</evidence>
<dbReference type="Pfam" id="PF00890">
    <property type="entry name" value="FAD_binding_2"/>
    <property type="match status" value="1"/>
</dbReference>
<gene>
    <name evidence="4" type="ORF">CTI12_AA573190</name>
</gene>
<evidence type="ECO:0000259" key="3">
    <source>
        <dbReference type="Pfam" id="PF00890"/>
    </source>
</evidence>
<dbReference type="InterPro" id="IPR003953">
    <property type="entry name" value="FAD-dep_OxRdtase_2_FAD-bd"/>
</dbReference>
<feature type="domain" description="FAD-dependent oxidoreductase 2 FAD-binding" evidence="3">
    <location>
        <begin position="174"/>
        <end position="200"/>
    </location>
</feature>
<dbReference type="GO" id="GO:0006121">
    <property type="term" value="P:mitochondrial electron transport, succinate to ubiquinone"/>
    <property type="evidence" value="ECO:0007669"/>
    <property type="project" value="TreeGrafter"/>
</dbReference>
<dbReference type="EMBL" id="PKPP01014759">
    <property type="protein sequence ID" value="PWA39306.1"/>
    <property type="molecule type" value="Genomic_DNA"/>
</dbReference>
<accession>A0A2U1KRF1</accession>
<dbReference type="InterPro" id="IPR036188">
    <property type="entry name" value="FAD/NAD-bd_sf"/>
</dbReference>
<dbReference type="GO" id="GO:0005739">
    <property type="term" value="C:mitochondrion"/>
    <property type="evidence" value="ECO:0007669"/>
    <property type="project" value="GOC"/>
</dbReference>
<dbReference type="STRING" id="35608.A0A2U1KRF1"/>
<dbReference type="Proteomes" id="UP000245207">
    <property type="component" value="Unassembled WGS sequence"/>
</dbReference>
<evidence type="ECO:0000256" key="1">
    <source>
        <dbReference type="ARBA" id="ARBA00022630"/>
    </source>
</evidence>
<reference evidence="4 5" key="1">
    <citation type="journal article" date="2018" name="Mol. Plant">
        <title>The genome of Artemisia annua provides insight into the evolution of Asteraceae family and artemisinin biosynthesis.</title>
        <authorList>
            <person name="Shen Q."/>
            <person name="Zhang L."/>
            <person name="Liao Z."/>
            <person name="Wang S."/>
            <person name="Yan T."/>
            <person name="Shi P."/>
            <person name="Liu M."/>
            <person name="Fu X."/>
            <person name="Pan Q."/>
            <person name="Wang Y."/>
            <person name="Lv Z."/>
            <person name="Lu X."/>
            <person name="Zhang F."/>
            <person name="Jiang W."/>
            <person name="Ma Y."/>
            <person name="Chen M."/>
            <person name="Hao X."/>
            <person name="Li L."/>
            <person name="Tang Y."/>
            <person name="Lv G."/>
            <person name="Zhou Y."/>
            <person name="Sun X."/>
            <person name="Brodelius P.E."/>
            <person name="Rose J.K.C."/>
            <person name="Tang K."/>
        </authorList>
    </citation>
    <scope>NUCLEOTIDE SEQUENCE [LARGE SCALE GENOMIC DNA]</scope>
    <source>
        <strain evidence="5">cv. Huhao1</strain>
        <tissue evidence="4">Leaf</tissue>
    </source>
</reference>
<organism evidence="4 5">
    <name type="scientific">Artemisia annua</name>
    <name type="common">Sweet wormwood</name>
    <dbReference type="NCBI Taxonomy" id="35608"/>
    <lineage>
        <taxon>Eukaryota</taxon>
        <taxon>Viridiplantae</taxon>
        <taxon>Streptophyta</taxon>
        <taxon>Embryophyta</taxon>
        <taxon>Tracheophyta</taxon>
        <taxon>Spermatophyta</taxon>
        <taxon>Magnoliopsida</taxon>
        <taxon>eudicotyledons</taxon>
        <taxon>Gunneridae</taxon>
        <taxon>Pentapetalae</taxon>
        <taxon>asterids</taxon>
        <taxon>campanulids</taxon>
        <taxon>Asterales</taxon>
        <taxon>Asteraceae</taxon>
        <taxon>Asteroideae</taxon>
        <taxon>Anthemideae</taxon>
        <taxon>Artemisiinae</taxon>
        <taxon>Artemisia</taxon>
    </lineage>
</organism>
<dbReference type="PANTHER" id="PTHR11632:SF51">
    <property type="entry name" value="SUCCINATE DEHYDROGENASE [UBIQUINONE] FLAVOPROTEIN SUBUNIT, MITOCHONDRIAL"/>
    <property type="match status" value="1"/>
</dbReference>
<dbReference type="GO" id="GO:0009055">
    <property type="term" value="F:electron transfer activity"/>
    <property type="evidence" value="ECO:0007669"/>
    <property type="project" value="TreeGrafter"/>
</dbReference>
<dbReference type="SUPFAM" id="SSF51905">
    <property type="entry name" value="FAD/NAD(P)-binding domain"/>
    <property type="match status" value="1"/>
</dbReference>
<dbReference type="GO" id="GO:0050660">
    <property type="term" value="F:flavin adenine dinucleotide binding"/>
    <property type="evidence" value="ECO:0007669"/>
    <property type="project" value="TreeGrafter"/>
</dbReference>
<protein>
    <submittedName>
        <fullName evidence="4">Succinate dehydrogenase</fullName>
    </submittedName>
</protein>
<keyword evidence="1" id="KW-0285">Flavoprotein</keyword>
<keyword evidence="5" id="KW-1185">Reference proteome</keyword>
<proteinExistence type="predicted"/>
<name>A0A2U1KRF1_ARTAN</name>